<dbReference type="Proteomes" id="UP001314170">
    <property type="component" value="Unassembled WGS sequence"/>
</dbReference>
<proteinExistence type="predicted"/>
<evidence type="ECO:0000313" key="1">
    <source>
        <dbReference type="EMBL" id="CAK7331700.1"/>
    </source>
</evidence>
<gene>
    <name evidence="1" type="ORF">DCAF_LOCUS8605</name>
</gene>
<dbReference type="EMBL" id="CAWUPB010000913">
    <property type="protein sequence ID" value="CAK7331700.1"/>
    <property type="molecule type" value="Genomic_DNA"/>
</dbReference>
<name>A0AAV1R9X5_9ROSI</name>
<protein>
    <submittedName>
        <fullName evidence="1">Uncharacterized protein</fullName>
    </submittedName>
</protein>
<accession>A0AAV1R9X5</accession>
<keyword evidence="2" id="KW-1185">Reference proteome</keyword>
<dbReference type="AlphaFoldDB" id="A0AAV1R9X5"/>
<sequence length="96" mass="10982">MTFLAESAIGVLPLKHHEHAIDTGMRIMEVSSVLNIRMTQTFPQELCTLELWPNYHLNSHRKISRDPILRTSEWSPLAEIESIDCSRIQALLGGRE</sequence>
<evidence type="ECO:0000313" key="2">
    <source>
        <dbReference type="Proteomes" id="UP001314170"/>
    </source>
</evidence>
<comment type="caution">
    <text evidence="1">The sequence shown here is derived from an EMBL/GenBank/DDBJ whole genome shotgun (WGS) entry which is preliminary data.</text>
</comment>
<reference evidence="1 2" key="1">
    <citation type="submission" date="2024-01" db="EMBL/GenBank/DDBJ databases">
        <authorList>
            <person name="Waweru B."/>
        </authorList>
    </citation>
    <scope>NUCLEOTIDE SEQUENCE [LARGE SCALE GENOMIC DNA]</scope>
</reference>
<organism evidence="1 2">
    <name type="scientific">Dovyalis caffra</name>
    <dbReference type="NCBI Taxonomy" id="77055"/>
    <lineage>
        <taxon>Eukaryota</taxon>
        <taxon>Viridiplantae</taxon>
        <taxon>Streptophyta</taxon>
        <taxon>Embryophyta</taxon>
        <taxon>Tracheophyta</taxon>
        <taxon>Spermatophyta</taxon>
        <taxon>Magnoliopsida</taxon>
        <taxon>eudicotyledons</taxon>
        <taxon>Gunneridae</taxon>
        <taxon>Pentapetalae</taxon>
        <taxon>rosids</taxon>
        <taxon>fabids</taxon>
        <taxon>Malpighiales</taxon>
        <taxon>Salicaceae</taxon>
        <taxon>Flacourtieae</taxon>
        <taxon>Dovyalis</taxon>
    </lineage>
</organism>